<evidence type="ECO:0000313" key="1">
    <source>
        <dbReference type="EMBL" id="GAD05932.1"/>
    </source>
</evidence>
<dbReference type="EMBL" id="BAOU01000046">
    <property type="protein sequence ID" value="GAD05932.1"/>
    <property type="molecule type" value="Genomic_DNA"/>
</dbReference>
<reference evidence="2" key="1">
    <citation type="journal article" date="2013" name="Genome">
        <title>Draft Genome Sequences of Porphyromonas crevioricanis JCM 15906T and Porphyromonas cansulci JCM 13913T Isolated from a Canine Oral Cavity.</title>
        <authorList>
            <person name="Sakamoto M."/>
            <person name="Tanaka N."/>
            <person name="Shiwa Y."/>
            <person name="Yoshikawa H."/>
            <person name="Ohkuma M."/>
        </authorList>
    </citation>
    <scope>NUCLEOTIDE SEQUENCE [LARGE SCALE GENOMIC DNA]</scope>
    <source>
        <strain evidence="2">JCM 15906</strain>
    </source>
</reference>
<dbReference type="Proteomes" id="UP000018031">
    <property type="component" value="Unassembled WGS sequence"/>
</dbReference>
<evidence type="ECO:0000313" key="2">
    <source>
        <dbReference type="Proteomes" id="UP000018031"/>
    </source>
</evidence>
<dbReference type="AlphaFoldDB" id="T1CQ04"/>
<protein>
    <recommendedName>
        <fullName evidence="3">PD-(D/E)XK nuclease superfamily protein</fullName>
    </recommendedName>
</protein>
<comment type="caution">
    <text evidence="1">The sequence shown here is derived from an EMBL/GenBank/DDBJ whole genome shotgun (WGS) entry which is preliminary data.</text>
</comment>
<dbReference type="InterPro" id="IPR029470">
    <property type="entry name" value="PDDEXK_4"/>
</dbReference>
<reference evidence="1 2" key="2">
    <citation type="journal article" date="2013" name="Genome Announc.">
        <title>Draft Genome Sequences of Porphyromonas crevioricanis JCM 15906T and Porphyromonas cansulci JCM 13913T Isolated from a Canine Oral Cavity.</title>
        <authorList>
            <person name="Sakamoto M."/>
            <person name="Tanaka N."/>
            <person name="Shiwa Y."/>
            <person name="Yoshikawa H."/>
            <person name="Ohkuma M."/>
        </authorList>
    </citation>
    <scope>NUCLEOTIDE SEQUENCE [LARGE SCALE GENOMIC DNA]</scope>
    <source>
        <strain evidence="1 2">JCM 15906</strain>
    </source>
</reference>
<proteinExistence type="predicted"/>
<name>T1CQ04_9PORP</name>
<accession>T1CQ04</accession>
<sequence>MDKIKNLLNQVSIISNKNAEILDATGGRFNMFRVCGVNHYEKTHSAIIAEFLNPNGTHGLKSQLLECFIETLGNNFSIQGFNCENAKVYTEFSIDEYGRIDILIEDKQRQKVIIIENKIYANDQWEQLKRYNKYAEGEYQKGNYQILYLTLWGNEASEQSGSGVPYLTISYKETIINWLEKCVAIASRFPIVRETIVQYINHLKELTNQDMDNRNKEEITEILSKIENLKAARIIYHNYLATFDAIIKRHFNPKMEEFAEQKGLEYHYEKSEEYYVRFYFTNPLWQGKYWIGFTFGGGRYYYGLANNPKDYNLSVEKRKSLHKQLNKLGIHSGKESEWWPFYEYIPNLTIDIWESDIIKSDKFLYDCERKIGNILKVMNEIEL</sequence>
<dbReference type="RefSeq" id="WP_023938250.1">
    <property type="nucleotide sequence ID" value="NZ_BAOU01000046.1"/>
</dbReference>
<evidence type="ECO:0008006" key="3">
    <source>
        <dbReference type="Google" id="ProtNLM"/>
    </source>
</evidence>
<gene>
    <name evidence="1" type="ORF">PORCRE_1642</name>
</gene>
<organism evidence="1 2">
    <name type="scientific">Porphyromonas crevioricanis JCM 15906</name>
    <dbReference type="NCBI Taxonomy" id="1305617"/>
    <lineage>
        <taxon>Bacteria</taxon>
        <taxon>Pseudomonadati</taxon>
        <taxon>Bacteroidota</taxon>
        <taxon>Bacteroidia</taxon>
        <taxon>Bacteroidales</taxon>
        <taxon>Porphyromonadaceae</taxon>
        <taxon>Porphyromonas</taxon>
    </lineage>
</organism>
<dbReference type="Pfam" id="PF14281">
    <property type="entry name" value="PDDEXK_4"/>
    <property type="match status" value="1"/>
</dbReference>